<dbReference type="InterPro" id="IPR043128">
    <property type="entry name" value="Rev_trsase/Diguanyl_cyclase"/>
</dbReference>
<dbReference type="PROSITE" id="PS50887">
    <property type="entry name" value="GGDEF"/>
    <property type="match status" value="1"/>
</dbReference>
<dbReference type="NCBIfam" id="TIGR00254">
    <property type="entry name" value="GGDEF"/>
    <property type="match status" value="1"/>
</dbReference>
<keyword evidence="5" id="KW-1185">Reference proteome</keyword>
<evidence type="ECO:0000313" key="4">
    <source>
        <dbReference type="EMBL" id="MCP3055039.1"/>
    </source>
</evidence>
<dbReference type="Pfam" id="PF00990">
    <property type="entry name" value="GGDEF"/>
    <property type="match status" value="1"/>
</dbReference>
<dbReference type="RefSeq" id="WP_253963904.1">
    <property type="nucleotide sequence ID" value="NZ_JALHBS010000039.1"/>
</dbReference>
<dbReference type="CDD" id="cd01949">
    <property type="entry name" value="GGDEF"/>
    <property type="match status" value="1"/>
</dbReference>
<evidence type="ECO:0000259" key="3">
    <source>
        <dbReference type="PROSITE" id="PS50887"/>
    </source>
</evidence>
<dbReference type="Pfam" id="PF00563">
    <property type="entry name" value="EAL"/>
    <property type="match status" value="1"/>
</dbReference>
<name>A0A9X2HCB4_9HYPH</name>
<dbReference type="SMART" id="SM00052">
    <property type="entry name" value="EAL"/>
    <property type="match status" value="1"/>
</dbReference>
<evidence type="ECO:0000313" key="5">
    <source>
        <dbReference type="Proteomes" id="UP001155220"/>
    </source>
</evidence>
<reference evidence="4" key="1">
    <citation type="submission" date="2022-03" db="EMBL/GenBank/DDBJ databases">
        <title>Aurantimonas Liuensis sp. Nov., isolated from the hadal seawater of the Mariana Trench.</title>
        <authorList>
            <person name="Liu R."/>
        </authorList>
    </citation>
    <scope>NUCLEOTIDE SEQUENCE</scope>
    <source>
        <strain evidence="4">LRZ36</strain>
    </source>
</reference>
<dbReference type="InterPro" id="IPR001633">
    <property type="entry name" value="EAL_dom"/>
</dbReference>
<dbReference type="InterPro" id="IPR052155">
    <property type="entry name" value="Biofilm_reg_signaling"/>
</dbReference>
<dbReference type="SUPFAM" id="SSF141868">
    <property type="entry name" value="EAL domain-like"/>
    <property type="match status" value="1"/>
</dbReference>
<evidence type="ECO:0000256" key="1">
    <source>
        <dbReference type="SAM" id="Phobius"/>
    </source>
</evidence>
<dbReference type="PANTHER" id="PTHR44757">
    <property type="entry name" value="DIGUANYLATE CYCLASE DGCP"/>
    <property type="match status" value="1"/>
</dbReference>
<feature type="domain" description="EAL" evidence="2">
    <location>
        <begin position="274"/>
        <end position="524"/>
    </location>
</feature>
<sequence length="535" mass="59445">MFFFKPSNNFRLNPSERAYGLAGLGLGTLFAVTGLLIDMQVRRWQGLAPGLGATFTATAMHVMALSAPLVMGRIFLEIGRRQSKLEDRLRQMHQSEALTREQAHCDAVTGLFNRSYLTRRLEEGIASRLWQKRGALLYMLDLDKFKKINDTFGHRAGDVVLIEVGRRLREACIGDDIPVRLGGDEFLVVHFPRPGESAEDFAKTLIESIGQTIDFENVPLTPGLSIGVARVGEDGRTWSDAMRSADIALYRAKSRYANAFEIYRPEMRRAKDAEAELVGEMKRGLDRNEFVLQFQPIIAARGGGIRSFEALVRWNHPRRGQLAPAEFIPAAENSGLIFHLGNRVLLDACAAAASWTAPVGVAVNLSPIQFQDGQLAMRVREALEASGLAPHRLDLEVTESLLLDPTPTVIRMIAELRALGVKITMDDFGTGFSSLGNLRRFRFDRLKIDRSFTEELASGEETAEIVRTIVRLAATLRMETVLEGVENERQEVFAKLEGLDEVQGFFYAKPMNGDAVNRLLAERAEGTRPADENAA</sequence>
<dbReference type="AlphaFoldDB" id="A0A9X2HCB4"/>
<comment type="caution">
    <text evidence="4">The sequence shown here is derived from an EMBL/GenBank/DDBJ whole genome shotgun (WGS) entry which is preliminary data.</text>
</comment>
<accession>A0A9X2HCB4</accession>
<dbReference type="Gene3D" id="3.30.70.270">
    <property type="match status" value="1"/>
</dbReference>
<keyword evidence="1" id="KW-0812">Transmembrane</keyword>
<dbReference type="Proteomes" id="UP001155220">
    <property type="component" value="Unassembled WGS sequence"/>
</dbReference>
<dbReference type="SUPFAM" id="SSF55073">
    <property type="entry name" value="Nucleotide cyclase"/>
    <property type="match status" value="1"/>
</dbReference>
<evidence type="ECO:0000259" key="2">
    <source>
        <dbReference type="PROSITE" id="PS50883"/>
    </source>
</evidence>
<protein>
    <submittedName>
        <fullName evidence="4">EAL domain-containing protein</fullName>
    </submittedName>
</protein>
<dbReference type="Gene3D" id="3.20.20.450">
    <property type="entry name" value="EAL domain"/>
    <property type="match status" value="1"/>
</dbReference>
<dbReference type="PANTHER" id="PTHR44757:SF2">
    <property type="entry name" value="BIOFILM ARCHITECTURE MAINTENANCE PROTEIN MBAA"/>
    <property type="match status" value="1"/>
</dbReference>
<feature type="domain" description="GGDEF" evidence="3">
    <location>
        <begin position="133"/>
        <end position="265"/>
    </location>
</feature>
<feature type="transmembrane region" description="Helical" evidence="1">
    <location>
        <begin position="21"/>
        <end position="41"/>
    </location>
</feature>
<dbReference type="SMART" id="SM00267">
    <property type="entry name" value="GGDEF"/>
    <property type="match status" value="1"/>
</dbReference>
<keyword evidence="1" id="KW-0472">Membrane</keyword>
<organism evidence="4 5">
    <name type="scientific">Aurantimonas marianensis</name>
    <dbReference type="NCBI Taxonomy" id="2920428"/>
    <lineage>
        <taxon>Bacteria</taxon>
        <taxon>Pseudomonadati</taxon>
        <taxon>Pseudomonadota</taxon>
        <taxon>Alphaproteobacteria</taxon>
        <taxon>Hyphomicrobiales</taxon>
        <taxon>Aurantimonadaceae</taxon>
        <taxon>Aurantimonas</taxon>
    </lineage>
</organism>
<dbReference type="InterPro" id="IPR029787">
    <property type="entry name" value="Nucleotide_cyclase"/>
</dbReference>
<dbReference type="CDD" id="cd01948">
    <property type="entry name" value="EAL"/>
    <property type="match status" value="1"/>
</dbReference>
<feature type="transmembrane region" description="Helical" evidence="1">
    <location>
        <begin position="53"/>
        <end position="76"/>
    </location>
</feature>
<gene>
    <name evidence="4" type="ORF">MJ956_07715</name>
</gene>
<dbReference type="InterPro" id="IPR000160">
    <property type="entry name" value="GGDEF_dom"/>
</dbReference>
<keyword evidence="1" id="KW-1133">Transmembrane helix</keyword>
<dbReference type="InterPro" id="IPR035919">
    <property type="entry name" value="EAL_sf"/>
</dbReference>
<dbReference type="PROSITE" id="PS50883">
    <property type="entry name" value="EAL"/>
    <property type="match status" value="1"/>
</dbReference>
<dbReference type="EMBL" id="JALHBS010000039">
    <property type="protein sequence ID" value="MCP3055039.1"/>
    <property type="molecule type" value="Genomic_DNA"/>
</dbReference>
<proteinExistence type="predicted"/>